<accession>A0A7W6NQ48</accession>
<proteinExistence type="predicted"/>
<gene>
    <name evidence="1" type="ORF">GGR12_002374</name>
</gene>
<dbReference type="InterPro" id="IPR012659">
    <property type="entry name" value="CHP02444"/>
</dbReference>
<dbReference type="EMBL" id="JACIDM010000002">
    <property type="protein sequence ID" value="MBB4083508.1"/>
    <property type="molecule type" value="Genomic_DNA"/>
</dbReference>
<dbReference type="Pfam" id="PF09523">
    <property type="entry name" value="DUF2390"/>
    <property type="match status" value="1"/>
</dbReference>
<dbReference type="NCBIfam" id="TIGR02444">
    <property type="entry name" value="TIGR02444 family protein"/>
    <property type="match status" value="1"/>
</dbReference>
<reference evidence="1 2" key="1">
    <citation type="submission" date="2020-08" db="EMBL/GenBank/DDBJ databases">
        <title>Genomic Encyclopedia of Type Strains, Phase IV (KMG-IV): sequencing the most valuable type-strain genomes for metagenomic binning, comparative biology and taxonomic classification.</title>
        <authorList>
            <person name="Goeker M."/>
        </authorList>
    </citation>
    <scope>NUCLEOTIDE SEQUENCE [LARGE SCALE GENOMIC DNA]</scope>
    <source>
        <strain evidence="1 2">DSM 23960</strain>
    </source>
</reference>
<sequence length="154" mass="16735">MSLWDWSLRAWESNAVQIACLDLQDAQGQNIPLLLWAAWAAQTGRAPDADTIEAACDTARVWQETTIAPLRAIRRSLKTRTPDLDDAAREAVRAQVKAVELEAERHLLTALEALSPAPGGAAKPVLTVLVAVSREWSPITPRAALTLLAERLPA</sequence>
<evidence type="ECO:0000313" key="2">
    <source>
        <dbReference type="Proteomes" id="UP000529946"/>
    </source>
</evidence>
<organism evidence="1 2">
    <name type="scientific">Brevundimonas lenta</name>
    <dbReference type="NCBI Taxonomy" id="424796"/>
    <lineage>
        <taxon>Bacteria</taxon>
        <taxon>Pseudomonadati</taxon>
        <taxon>Pseudomonadota</taxon>
        <taxon>Alphaproteobacteria</taxon>
        <taxon>Caulobacterales</taxon>
        <taxon>Caulobacteraceae</taxon>
        <taxon>Brevundimonas</taxon>
    </lineage>
</organism>
<dbReference type="AlphaFoldDB" id="A0A7W6NQ48"/>
<evidence type="ECO:0000313" key="1">
    <source>
        <dbReference type="EMBL" id="MBB4083508.1"/>
    </source>
</evidence>
<comment type="caution">
    <text evidence="1">The sequence shown here is derived from an EMBL/GenBank/DDBJ whole genome shotgun (WGS) entry which is preliminary data.</text>
</comment>
<dbReference type="Proteomes" id="UP000529946">
    <property type="component" value="Unassembled WGS sequence"/>
</dbReference>
<name>A0A7W6NQ48_9CAUL</name>
<protein>
    <submittedName>
        <fullName evidence="1">Uncharacterized protein (TIGR02444 family)</fullName>
    </submittedName>
</protein>
<dbReference type="RefSeq" id="WP_183204595.1">
    <property type="nucleotide sequence ID" value="NZ_BAAAER010000009.1"/>
</dbReference>
<keyword evidence="2" id="KW-1185">Reference proteome</keyword>